<evidence type="ECO:0000256" key="2">
    <source>
        <dbReference type="ARBA" id="ARBA00022450"/>
    </source>
</evidence>
<dbReference type="Pfam" id="PF13193">
    <property type="entry name" value="AMP-binding_C"/>
    <property type="match status" value="1"/>
</dbReference>
<keyword evidence="3" id="KW-0597">Phosphoprotein</keyword>
<reference evidence="7" key="1">
    <citation type="journal article" date="2019" name="Int. J. Syst. Evol. Microbiol.">
        <title>The Global Catalogue of Microorganisms (GCM) 10K type strain sequencing project: providing services to taxonomists for standard genome sequencing and annotation.</title>
        <authorList>
            <consortium name="The Broad Institute Genomics Platform"/>
            <consortium name="The Broad Institute Genome Sequencing Center for Infectious Disease"/>
            <person name="Wu L."/>
            <person name="Ma J."/>
        </authorList>
    </citation>
    <scope>NUCLEOTIDE SEQUENCE [LARGE SCALE GENOMIC DNA]</scope>
    <source>
        <strain evidence="7">JCM 4350</strain>
    </source>
</reference>
<dbReference type="NCBIfam" id="TIGR01733">
    <property type="entry name" value="AA-adenyl-dom"/>
    <property type="match status" value="1"/>
</dbReference>
<dbReference type="SUPFAM" id="SSF47336">
    <property type="entry name" value="ACP-like"/>
    <property type="match status" value="1"/>
</dbReference>
<keyword evidence="2" id="KW-0596">Phosphopantetheine</keyword>
<dbReference type="EMBL" id="BMSZ01000013">
    <property type="protein sequence ID" value="GGS65680.1"/>
    <property type="molecule type" value="Genomic_DNA"/>
</dbReference>
<dbReference type="Pfam" id="PF00550">
    <property type="entry name" value="PP-binding"/>
    <property type="match status" value="1"/>
</dbReference>
<evidence type="ECO:0000313" key="7">
    <source>
        <dbReference type="Proteomes" id="UP000659767"/>
    </source>
</evidence>
<dbReference type="Pfam" id="PF18563">
    <property type="entry name" value="TubC_N"/>
    <property type="match status" value="1"/>
</dbReference>
<dbReference type="InterPro" id="IPR045851">
    <property type="entry name" value="AMP-bd_C_sf"/>
</dbReference>
<dbReference type="InterPro" id="IPR036736">
    <property type="entry name" value="ACP-like_sf"/>
</dbReference>
<dbReference type="PROSITE" id="PS00012">
    <property type="entry name" value="PHOSPHOPANTETHEINE"/>
    <property type="match status" value="1"/>
</dbReference>
<dbReference type="InterPro" id="IPR044894">
    <property type="entry name" value="TubC_N_sf"/>
</dbReference>
<dbReference type="PROSITE" id="PS00455">
    <property type="entry name" value="AMP_BINDING"/>
    <property type="match status" value="1"/>
</dbReference>
<dbReference type="InterPro" id="IPR000873">
    <property type="entry name" value="AMP-dep_synth/lig_dom"/>
</dbReference>
<proteinExistence type="predicted"/>
<dbReference type="Gene3D" id="3.30.559.10">
    <property type="entry name" value="Chloramphenicol acetyltransferase-like domain"/>
    <property type="match status" value="1"/>
</dbReference>
<dbReference type="InterPro" id="IPR023213">
    <property type="entry name" value="CAT-like_dom_sf"/>
</dbReference>
<feature type="compositionally biased region" description="Basic residues" evidence="4">
    <location>
        <begin position="1131"/>
        <end position="1147"/>
    </location>
</feature>
<keyword evidence="7" id="KW-1185">Reference proteome</keyword>
<dbReference type="SUPFAM" id="SSF52777">
    <property type="entry name" value="CoA-dependent acyltransferases"/>
    <property type="match status" value="2"/>
</dbReference>
<evidence type="ECO:0000256" key="1">
    <source>
        <dbReference type="ARBA" id="ARBA00001957"/>
    </source>
</evidence>
<dbReference type="Gene3D" id="3.30.300.30">
    <property type="match status" value="1"/>
</dbReference>
<evidence type="ECO:0000256" key="4">
    <source>
        <dbReference type="SAM" id="MobiDB-lite"/>
    </source>
</evidence>
<dbReference type="Gene3D" id="3.40.50.12780">
    <property type="entry name" value="N-terminal domain of ligase-like"/>
    <property type="match status" value="1"/>
</dbReference>
<dbReference type="Pfam" id="PF00668">
    <property type="entry name" value="Condensation"/>
    <property type="match status" value="1"/>
</dbReference>
<dbReference type="SUPFAM" id="SSF56801">
    <property type="entry name" value="Acetyl-CoA synthetase-like"/>
    <property type="match status" value="1"/>
</dbReference>
<dbReference type="InterPro" id="IPR006162">
    <property type="entry name" value="Ppantetheine_attach_site"/>
</dbReference>
<comment type="caution">
    <text evidence="6">The sequence shown here is derived from an EMBL/GenBank/DDBJ whole genome shotgun (WGS) entry which is preliminary data.</text>
</comment>
<evidence type="ECO:0000259" key="5">
    <source>
        <dbReference type="PROSITE" id="PS50075"/>
    </source>
</evidence>
<dbReference type="PANTHER" id="PTHR45527">
    <property type="entry name" value="NONRIBOSOMAL PEPTIDE SYNTHETASE"/>
    <property type="match status" value="1"/>
</dbReference>
<sequence length="1147" mass="125249">MTTTTEILRTLADLGVRLEARDGRLSVTGPREALTDELKQTLRTHRDSVLRFLREQQRDDAERTLPLVPADRSGRIPASRAQHQMWLSEQLTAGLPVYNMYFGVELRGDLDVAALRWAVGELTTRHEILRTALTHTDGELVQTVDPDCPVPFHRHVCAPDEADALVRSLVGHAFDLSRAPLSRFDLISTGPRRWILLVVQHHAVSDGWSTGILKRELAELYRARIAGRHPELPELSLQYADFADWEEQWLSGPAAERQREFWRGALADPPPALDLMPGRGGATASGHRGSALEFRYDKELLDRVDALCTETGTTHYTVLLSAYSLLLARLSRTDDVVVGSPLANRPHAELERALGLFFTLVPVRTRIDERLTTRDLLASTRHEAHAAFAHGQLPFDQVVQAAGARREGDRTPVFQTVFLFQTFPDTEFELPGVRVTPVDVPTYSTQYDVMFRLSRHDDGLRGLLTYSDRQFDEGEARRFVAAYRALLDGMCRTPDRPLSELGSLDPESAGLLARWNTATARPVPERPVHEDILARLAEEPQRRALTFRGTPLTRGDLARHAASVAAGVRRAGLRPGARVGILAPRTPELVAVMLGVMSAGLVYVPLDGAAPAGRLRTMVETAGCAALVVDDVYGETCSGFGLPCLSPAELLRTPAGDPVHGARATSAYVIFTSGSTGVPKGVEVTHANLANLFTALDAVVRPDDDAVWLSVTAVTFDIAVLELLWTLARGIPVVLSENTETLRHATTGTDRAEPMTVPDLILASGATALQATPTLLRGVLALPRAAEALGSLRILLVGGEPLDLTLARELKALGIPRVVNMYGPTETTVWSSAWELPHNPWRVLVGRPLANTSLYVTDAQLNPLPVGMYGELVIGGAGVARGYVGRPDLTSERFPLRPALHPDGPVYRTGDLARLLPDGTVELSGRLDNQIKLRGHRIELEDIEQAVNSVPGVAQCAVVLQGEEPQRVLVAHYVPRSGAVLDETTLRSAVARLLPTAMMPSLFAPITRLPTTTSGKVDRRALPVVRLNRPDAVPAQPEHELEERLLEIWRRVLGVDGLRVTDDFFQSGGSSLLVVRLLSEVRAHVHPEAGVVELFEHPSVRAYAAHLADRAGPVSGGAPRSRPPADAAGGRRQRMRQAAQRRRDRAG</sequence>
<dbReference type="Gene3D" id="1.10.10.1830">
    <property type="entry name" value="Non-ribosomal peptide synthase, adenylation domain"/>
    <property type="match status" value="1"/>
</dbReference>
<name>A0ABQ2TGU1_STRBA</name>
<dbReference type="InterPro" id="IPR010071">
    <property type="entry name" value="AA_adenyl_dom"/>
</dbReference>
<accession>A0ABQ2TGU1</accession>
<dbReference type="CDD" id="cd05930">
    <property type="entry name" value="A_NRPS"/>
    <property type="match status" value="1"/>
</dbReference>
<gene>
    <name evidence="6" type="ORF">GCM10010253_45700</name>
</gene>
<dbReference type="InterPro" id="IPR009081">
    <property type="entry name" value="PP-bd_ACP"/>
</dbReference>
<dbReference type="InterPro" id="IPR020845">
    <property type="entry name" value="AMP-binding_CS"/>
</dbReference>
<dbReference type="PROSITE" id="PS50075">
    <property type="entry name" value="CARRIER"/>
    <property type="match status" value="1"/>
</dbReference>
<dbReference type="Gene3D" id="1.10.1200.10">
    <property type="entry name" value="ACP-like"/>
    <property type="match status" value="1"/>
</dbReference>
<dbReference type="Gene3D" id="3.30.559.30">
    <property type="entry name" value="Nonribosomal peptide synthetase, condensation domain"/>
    <property type="match status" value="1"/>
</dbReference>
<evidence type="ECO:0000313" key="6">
    <source>
        <dbReference type="EMBL" id="GGS65680.1"/>
    </source>
</evidence>
<protein>
    <recommendedName>
        <fullName evidence="5">Carrier domain-containing protein</fullName>
    </recommendedName>
</protein>
<organism evidence="6 7">
    <name type="scientific">Streptomyces badius</name>
    <dbReference type="NCBI Taxonomy" id="1941"/>
    <lineage>
        <taxon>Bacteria</taxon>
        <taxon>Bacillati</taxon>
        <taxon>Actinomycetota</taxon>
        <taxon>Actinomycetes</taxon>
        <taxon>Kitasatosporales</taxon>
        <taxon>Streptomycetaceae</taxon>
        <taxon>Streptomyces</taxon>
    </lineage>
</organism>
<dbReference type="InterPro" id="IPR042099">
    <property type="entry name" value="ANL_N_sf"/>
</dbReference>
<dbReference type="CDD" id="cd19531">
    <property type="entry name" value="LCL_NRPS-like"/>
    <property type="match status" value="1"/>
</dbReference>
<comment type="cofactor">
    <cofactor evidence="1">
        <name>pantetheine 4'-phosphate</name>
        <dbReference type="ChEBI" id="CHEBI:47942"/>
    </cofactor>
</comment>
<evidence type="ECO:0000256" key="3">
    <source>
        <dbReference type="ARBA" id="ARBA00022553"/>
    </source>
</evidence>
<dbReference type="Proteomes" id="UP000659767">
    <property type="component" value="Unassembled WGS sequence"/>
</dbReference>
<dbReference type="RefSeq" id="WP_199889004.1">
    <property type="nucleotide sequence ID" value="NZ_BMSZ01000013.1"/>
</dbReference>
<dbReference type="PANTHER" id="PTHR45527:SF1">
    <property type="entry name" value="FATTY ACID SYNTHASE"/>
    <property type="match status" value="1"/>
</dbReference>
<dbReference type="InterPro" id="IPR041464">
    <property type="entry name" value="TubC_N"/>
</dbReference>
<dbReference type="InterPro" id="IPR001242">
    <property type="entry name" value="Condensation_dom"/>
</dbReference>
<feature type="domain" description="Carrier" evidence="5">
    <location>
        <begin position="1036"/>
        <end position="1111"/>
    </location>
</feature>
<feature type="region of interest" description="Disordered" evidence="4">
    <location>
        <begin position="1110"/>
        <end position="1147"/>
    </location>
</feature>
<dbReference type="Pfam" id="PF00501">
    <property type="entry name" value="AMP-binding"/>
    <property type="match status" value="1"/>
</dbReference>
<dbReference type="InterPro" id="IPR025110">
    <property type="entry name" value="AMP-bd_C"/>
</dbReference>